<keyword evidence="4" id="KW-0472">Membrane</keyword>
<evidence type="ECO:0000313" key="8">
    <source>
        <dbReference type="EMBL" id="EFK33207.1"/>
    </source>
</evidence>
<gene>
    <name evidence="8" type="ORF">HMPREF0204_12275</name>
</gene>
<dbReference type="InterPro" id="IPR011990">
    <property type="entry name" value="TPR-like_helical_dom_sf"/>
</dbReference>
<evidence type="ECO:0000256" key="2">
    <source>
        <dbReference type="ARBA" id="ARBA00006275"/>
    </source>
</evidence>
<sequence>MGYSSIFKKFEMKTITNITILLFSLLLLNLISCEEMLEVDVPENQIDKNNVFQDTQTANSALSALYSSLRDNSLLAGDKMGLFLSNYTDDLTCYATTATNGIYEISQNQLISSNAAVYSLWSNTYQQIYFSNSILEGLEKSSGISNTDKRRMKGEALLIRCILYFYLQQIYGDIPYLTTTDYTANNTSSKLSSDDVLVRLENDLNECYILLADEYSNSERIFVNRKVAELMMAKVYFAEQRPADAEAKLKSIAQSSLYTFETDIAKVFQKSGKHILWQLKPKNSGDATKEASLYYFTGAAPSSYALSTSLMSSFASSDFRKSNWMAVITVGANTWYRADKYKNRSNNTTEYSIVFRLEEVYLLLSESLAKQNKLNEALLYLNATRQRAGLSAVTSGISQSDLITEIASENRREFFTEMGHRFFDLKRNNNLNSLISSKPNWQTNHQLWPIPQKDLELNSNLNPQNPGY</sequence>
<feature type="domain" description="SusD-like N-terminal" evidence="7">
    <location>
        <begin position="103"/>
        <end position="236"/>
    </location>
</feature>
<evidence type="ECO:0000313" key="9">
    <source>
        <dbReference type="Proteomes" id="UP000002969"/>
    </source>
</evidence>
<dbReference type="Pfam" id="PF14322">
    <property type="entry name" value="SusD-like_3"/>
    <property type="match status" value="1"/>
</dbReference>
<comment type="caution">
    <text evidence="8">The sequence shown here is derived from an EMBL/GenBank/DDBJ whole genome shotgun (WGS) entry which is preliminary data.</text>
</comment>
<dbReference type="SUPFAM" id="SSF48452">
    <property type="entry name" value="TPR-like"/>
    <property type="match status" value="1"/>
</dbReference>
<dbReference type="Pfam" id="PF07980">
    <property type="entry name" value="SusD_RagB"/>
    <property type="match status" value="1"/>
</dbReference>
<organism evidence="8 9">
    <name type="scientific">Chryseobacterium gleum ATCC 35910</name>
    <dbReference type="NCBI Taxonomy" id="525257"/>
    <lineage>
        <taxon>Bacteria</taxon>
        <taxon>Pseudomonadati</taxon>
        <taxon>Bacteroidota</taxon>
        <taxon>Flavobacteriia</taxon>
        <taxon>Flavobacteriales</taxon>
        <taxon>Weeksellaceae</taxon>
        <taxon>Chryseobacterium group</taxon>
        <taxon>Chryseobacterium</taxon>
    </lineage>
</organism>
<evidence type="ECO:0000256" key="4">
    <source>
        <dbReference type="ARBA" id="ARBA00023136"/>
    </source>
</evidence>
<keyword evidence="9" id="KW-1185">Reference proteome</keyword>
<dbReference type="Gene3D" id="1.25.40.390">
    <property type="match status" value="1"/>
</dbReference>
<protein>
    <submittedName>
        <fullName evidence="8">SusD family protein</fullName>
    </submittedName>
</protein>
<proteinExistence type="inferred from homology"/>
<dbReference type="Proteomes" id="UP000002969">
    <property type="component" value="Unassembled WGS sequence"/>
</dbReference>
<name>A0ABP2IHQ1_CHRGE</name>
<comment type="similarity">
    <text evidence="2">Belongs to the SusD family.</text>
</comment>
<dbReference type="InterPro" id="IPR033985">
    <property type="entry name" value="SusD-like_N"/>
</dbReference>
<evidence type="ECO:0000259" key="7">
    <source>
        <dbReference type="Pfam" id="PF14322"/>
    </source>
</evidence>
<evidence type="ECO:0000256" key="3">
    <source>
        <dbReference type="ARBA" id="ARBA00022729"/>
    </source>
</evidence>
<evidence type="ECO:0000256" key="5">
    <source>
        <dbReference type="ARBA" id="ARBA00023237"/>
    </source>
</evidence>
<accession>A0ABP2IHQ1</accession>
<evidence type="ECO:0000259" key="6">
    <source>
        <dbReference type="Pfam" id="PF07980"/>
    </source>
</evidence>
<dbReference type="EMBL" id="ACKQ02000007">
    <property type="protein sequence ID" value="EFK33207.1"/>
    <property type="molecule type" value="Genomic_DNA"/>
</dbReference>
<comment type="subcellular location">
    <subcellularLocation>
        <location evidence="1">Cell outer membrane</location>
    </subcellularLocation>
</comment>
<evidence type="ECO:0000256" key="1">
    <source>
        <dbReference type="ARBA" id="ARBA00004442"/>
    </source>
</evidence>
<feature type="domain" description="RagB/SusD" evidence="6">
    <location>
        <begin position="331"/>
        <end position="468"/>
    </location>
</feature>
<keyword evidence="3" id="KW-0732">Signal</keyword>
<reference evidence="8" key="1">
    <citation type="submission" date="2010-06" db="EMBL/GenBank/DDBJ databases">
        <authorList>
            <person name="Muzny D."/>
            <person name="Qin X."/>
            <person name="Buhay C."/>
            <person name="Dugan-Rocha S."/>
            <person name="Ding Y."/>
            <person name="Chen G."/>
            <person name="Hawes A."/>
            <person name="Holder M."/>
            <person name="Jhangiani S."/>
            <person name="Johnson A."/>
            <person name="Khan Z."/>
            <person name="Li Z."/>
            <person name="Liu W."/>
            <person name="Liu X."/>
            <person name="Perez L."/>
            <person name="Shen H."/>
            <person name="Wang Q."/>
            <person name="Watt J."/>
            <person name="Xi L."/>
            <person name="Xin Y."/>
            <person name="Zhou J."/>
            <person name="Deng J."/>
            <person name="Jiang H."/>
            <person name="Liu Y."/>
            <person name="Qu J."/>
            <person name="Song X.-Z."/>
            <person name="Zhang L."/>
            <person name="Villasana D."/>
            <person name="Johnson A."/>
            <person name="Liu J."/>
            <person name="Liyanage D."/>
            <person name="Lorensuhewa L."/>
            <person name="Robinson T."/>
            <person name="Song A."/>
            <person name="Song B.-B."/>
            <person name="Dinh H."/>
            <person name="Thornton R."/>
            <person name="Coyle M."/>
            <person name="Francisco L."/>
            <person name="Jackson L."/>
            <person name="Javaid M."/>
            <person name="Korchina V."/>
            <person name="Kovar C."/>
            <person name="Mata R."/>
            <person name="Mathew T."/>
            <person name="Ngo R."/>
            <person name="Nguyen L."/>
            <person name="Nguyen N."/>
            <person name="Okwuonu G."/>
            <person name="Ongeri F."/>
            <person name="Pham C."/>
            <person name="Simmons D."/>
            <person name="Wilczek-Boney K."/>
            <person name="Hale W."/>
            <person name="Jakkamsetti A."/>
            <person name="Pham P."/>
            <person name="Ruth R."/>
            <person name="San Lucas F."/>
            <person name="Warren J."/>
            <person name="Zhang J."/>
            <person name="Zhao Z."/>
            <person name="Zhou C."/>
            <person name="Zhu D."/>
            <person name="Lee S."/>
            <person name="Bess C."/>
            <person name="Blankenburg K."/>
            <person name="Forbes L."/>
            <person name="Fu Q."/>
            <person name="Gubbala S."/>
            <person name="Hirani K."/>
            <person name="Jayaseelan J.C."/>
            <person name="Lara F."/>
            <person name="Munidasa M."/>
            <person name="Palculict T."/>
            <person name="Patil S."/>
            <person name="Pu L.-L."/>
            <person name="Saada N."/>
            <person name="Tang L."/>
            <person name="Weissenberger G."/>
            <person name="Zhu Y."/>
            <person name="Hemphill L."/>
            <person name="Shang Y."/>
            <person name="Youmans B."/>
            <person name="Ayvaz T."/>
            <person name="Ross M."/>
            <person name="Santibanez J."/>
            <person name="Aqrawi P."/>
            <person name="Gross S."/>
            <person name="Joshi V."/>
            <person name="Fowler G."/>
            <person name="Nazareth L."/>
            <person name="Reid J."/>
            <person name="Worley K."/>
            <person name="Petrosino J."/>
            <person name="Highlander S."/>
            <person name="Gibbs R."/>
        </authorList>
    </citation>
    <scope>NUCLEOTIDE SEQUENCE [LARGE SCALE GENOMIC DNA]</scope>
    <source>
        <strain evidence="8">ATCC 35910</strain>
    </source>
</reference>
<keyword evidence="5" id="KW-0998">Cell outer membrane</keyword>
<dbReference type="InterPro" id="IPR012944">
    <property type="entry name" value="SusD_RagB_dom"/>
</dbReference>